<keyword evidence="6" id="KW-1185">Reference proteome</keyword>
<keyword evidence="1" id="KW-0805">Transcription regulation</keyword>
<keyword evidence="3" id="KW-0804">Transcription</keyword>
<dbReference type="Pfam" id="PF01638">
    <property type="entry name" value="HxlR"/>
    <property type="match status" value="1"/>
</dbReference>
<dbReference type="GO" id="GO:0003677">
    <property type="term" value="F:DNA binding"/>
    <property type="evidence" value="ECO:0007669"/>
    <property type="project" value="UniProtKB-KW"/>
</dbReference>
<dbReference type="PROSITE" id="PS51118">
    <property type="entry name" value="HTH_HXLR"/>
    <property type="match status" value="1"/>
</dbReference>
<dbReference type="PANTHER" id="PTHR33204:SF18">
    <property type="entry name" value="TRANSCRIPTIONAL REGULATORY PROTEIN"/>
    <property type="match status" value="1"/>
</dbReference>
<name>A0A6B0STG3_9EURY</name>
<dbReference type="AlphaFoldDB" id="A0A6B0STG3"/>
<protein>
    <submittedName>
        <fullName evidence="5">Transcriptional regulator</fullName>
    </submittedName>
</protein>
<dbReference type="InterPro" id="IPR036390">
    <property type="entry name" value="WH_DNA-bd_sf"/>
</dbReference>
<evidence type="ECO:0000313" key="5">
    <source>
        <dbReference type="EMBL" id="MXR20859.1"/>
    </source>
</evidence>
<evidence type="ECO:0000256" key="1">
    <source>
        <dbReference type="ARBA" id="ARBA00023015"/>
    </source>
</evidence>
<dbReference type="EMBL" id="WUUU01000067">
    <property type="protein sequence ID" value="MXR20859.1"/>
    <property type="molecule type" value="Genomic_DNA"/>
</dbReference>
<keyword evidence="2" id="KW-0238">DNA-binding</keyword>
<proteinExistence type="predicted"/>
<gene>
    <name evidence="5" type="ORF">GRX66_09675</name>
</gene>
<evidence type="ECO:0000259" key="4">
    <source>
        <dbReference type="PROSITE" id="PS51118"/>
    </source>
</evidence>
<sequence length="103" mass="11124">MDVLGKKWGPVVVHRLLDGAPLRFSELADDLGPVTNKVLSETLDDLEASGVVDREVVAEKPVTVEYSLTDRGRSLRPVITALEDWGQTHLGVSEPDAGRNSGC</sequence>
<comment type="caution">
    <text evidence="5">The sequence shown here is derived from an EMBL/GenBank/DDBJ whole genome shotgun (WGS) entry which is preliminary data.</text>
</comment>
<evidence type="ECO:0000256" key="2">
    <source>
        <dbReference type="ARBA" id="ARBA00023125"/>
    </source>
</evidence>
<organism evidence="5 6">
    <name type="scientific">Halobacterium bonnevillei</name>
    <dbReference type="NCBI Taxonomy" id="2692200"/>
    <lineage>
        <taxon>Archaea</taxon>
        <taxon>Methanobacteriati</taxon>
        <taxon>Methanobacteriota</taxon>
        <taxon>Stenosarchaea group</taxon>
        <taxon>Halobacteria</taxon>
        <taxon>Halobacteriales</taxon>
        <taxon>Halobacteriaceae</taxon>
        <taxon>Halobacterium</taxon>
    </lineage>
</organism>
<dbReference type="Gene3D" id="1.10.10.10">
    <property type="entry name" value="Winged helix-like DNA-binding domain superfamily/Winged helix DNA-binding domain"/>
    <property type="match status" value="1"/>
</dbReference>
<dbReference type="Proteomes" id="UP000471521">
    <property type="component" value="Unassembled WGS sequence"/>
</dbReference>
<dbReference type="PANTHER" id="PTHR33204">
    <property type="entry name" value="TRANSCRIPTIONAL REGULATOR, MARR FAMILY"/>
    <property type="match status" value="1"/>
</dbReference>
<evidence type="ECO:0000313" key="6">
    <source>
        <dbReference type="Proteomes" id="UP000471521"/>
    </source>
</evidence>
<dbReference type="SUPFAM" id="SSF46785">
    <property type="entry name" value="Winged helix' DNA-binding domain"/>
    <property type="match status" value="1"/>
</dbReference>
<dbReference type="InterPro" id="IPR002577">
    <property type="entry name" value="HTH_HxlR"/>
</dbReference>
<reference evidence="5 6" key="1">
    <citation type="submission" date="2019-12" db="EMBL/GenBank/DDBJ databases">
        <title>Isolation and characterization of three novel carbon monoxide-oxidizing members of Halobacteria from salione crusts and soils.</title>
        <authorList>
            <person name="Myers M.R."/>
            <person name="King G.M."/>
        </authorList>
    </citation>
    <scope>NUCLEOTIDE SEQUENCE [LARGE SCALE GENOMIC DNA]</scope>
    <source>
        <strain evidence="5 6">PCN9</strain>
    </source>
</reference>
<feature type="domain" description="HTH hxlR-type" evidence="4">
    <location>
        <begin position="1"/>
        <end position="94"/>
    </location>
</feature>
<dbReference type="OrthoDB" id="10490at2157"/>
<dbReference type="InterPro" id="IPR036388">
    <property type="entry name" value="WH-like_DNA-bd_sf"/>
</dbReference>
<evidence type="ECO:0000256" key="3">
    <source>
        <dbReference type="ARBA" id="ARBA00023163"/>
    </source>
</evidence>
<accession>A0A6B0STG3</accession>